<dbReference type="EMBL" id="WVHT01000006">
    <property type="protein sequence ID" value="MXV51931.1"/>
    <property type="molecule type" value="Genomic_DNA"/>
</dbReference>
<dbReference type="RefSeq" id="WP_160845117.1">
    <property type="nucleotide sequence ID" value="NZ_WVHT01000006.1"/>
</dbReference>
<gene>
    <name evidence="1" type="ORF">GS399_13190</name>
</gene>
<name>A0A7K1YC37_9SPHI</name>
<keyword evidence="2" id="KW-1185">Reference proteome</keyword>
<reference evidence="1 2" key="1">
    <citation type="submission" date="2019-11" db="EMBL/GenBank/DDBJ databases">
        <title>Pedobacter sp. HMF7647 Genome sequencing and assembly.</title>
        <authorList>
            <person name="Kang H."/>
            <person name="Kim H."/>
            <person name="Joh K."/>
        </authorList>
    </citation>
    <scope>NUCLEOTIDE SEQUENCE [LARGE SCALE GENOMIC DNA]</scope>
    <source>
        <strain evidence="1 2">HMF7647</strain>
    </source>
</reference>
<accession>A0A7K1YC37</accession>
<comment type="caution">
    <text evidence="1">The sequence shown here is derived from an EMBL/GenBank/DDBJ whole genome shotgun (WGS) entry which is preliminary data.</text>
</comment>
<evidence type="ECO:0000313" key="2">
    <source>
        <dbReference type="Proteomes" id="UP000466586"/>
    </source>
</evidence>
<organism evidence="1 2">
    <name type="scientific">Hufsiella arboris</name>
    <dbReference type="NCBI Taxonomy" id="2695275"/>
    <lineage>
        <taxon>Bacteria</taxon>
        <taxon>Pseudomonadati</taxon>
        <taxon>Bacteroidota</taxon>
        <taxon>Sphingobacteriia</taxon>
        <taxon>Sphingobacteriales</taxon>
        <taxon>Sphingobacteriaceae</taxon>
        <taxon>Hufsiella</taxon>
    </lineage>
</organism>
<protein>
    <submittedName>
        <fullName evidence="1">Uncharacterized protein</fullName>
    </submittedName>
</protein>
<sequence length="67" mass="7931">MFRAVGMFVQNLTVLHHSRKTLMVVIFDRVMQKIYWSLLPNLRRPFLTIQCLNGMNDGSWHRAKSVQ</sequence>
<evidence type="ECO:0000313" key="1">
    <source>
        <dbReference type="EMBL" id="MXV51931.1"/>
    </source>
</evidence>
<proteinExistence type="predicted"/>
<dbReference type="AlphaFoldDB" id="A0A7K1YC37"/>
<dbReference type="Proteomes" id="UP000466586">
    <property type="component" value="Unassembled WGS sequence"/>
</dbReference>